<dbReference type="EMBL" id="FTPD01000005">
    <property type="protein sequence ID" value="SIT53534.1"/>
    <property type="molecule type" value="Genomic_DNA"/>
</dbReference>
<proteinExistence type="predicted"/>
<accession>A0A1R3V572</accession>
<name>A0A1R3V572_9HYPH</name>
<gene>
    <name evidence="2" type="ORF">BQ8794_130018</name>
</gene>
<dbReference type="Proteomes" id="UP000188388">
    <property type="component" value="Unassembled WGS sequence"/>
</dbReference>
<keyword evidence="3" id="KW-1185">Reference proteome</keyword>
<evidence type="ECO:0000256" key="1">
    <source>
        <dbReference type="SAM" id="MobiDB-lite"/>
    </source>
</evidence>
<feature type="compositionally biased region" description="Basic and acidic residues" evidence="1">
    <location>
        <begin position="75"/>
        <end position="91"/>
    </location>
</feature>
<dbReference type="RefSeq" id="WP_077373529.1">
    <property type="nucleotide sequence ID" value="NZ_FTPD01000005.1"/>
</dbReference>
<feature type="region of interest" description="Disordered" evidence="1">
    <location>
        <begin position="75"/>
        <end position="105"/>
    </location>
</feature>
<protein>
    <submittedName>
        <fullName evidence="2">Uncharacterized protein</fullName>
    </submittedName>
</protein>
<organism evidence="2 3">
    <name type="scientific">Mesorhizobium prunaredense</name>
    <dbReference type="NCBI Taxonomy" id="1631249"/>
    <lineage>
        <taxon>Bacteria</taxon>
        <taxon>Pseudomonadati</taxon>
        <taxon>Pseudomonadota</taxon>
        <taxon>Alphaproteobacteria</taxon>
        <taxon>Hyphomicrobiales</taxon>
        <taxon>Phyllobacteriaceae</taxon>
        <taxon>Mesorhizobium</taxon>
    </lineage>
</organism>
<evidence type="ECO:0000313" key="2">
    <source>
        <dbReference type="EMBL" id="SIT53534.1"/>
    </source>
</evidence>
<dbReference type="AlphaFoldDB" id="A0A1R3V572"/>
<evidence type="ECO:0000313" key="3">
    <source>
        <dbReference type="Proteomes" id="UP000188388"/>
    </source>
</evidence>
<sequence length="131" mass="14719">MRAGQLPDLQRAASDEGAKGSELYFVFMAMARGFQWWPSRPEMVEHGLTGEALPYREPRRQRPMASIAALQENFFDGKRDKSDRTQRRDGDLGLPTQRLEPSAAPALHSQNGWAVSNFIIQALEPITIYGS</sequence>
<reference evidence="3" key="1">
    <citation type="submission" date="2017-01" db="EMBL/GenBank/DDBJ databases">
        <authorList>
            <person name="Brunel B."/>
        </authorList>
    </citation>
    <scope>NUCLEOTIDE SEQUENCE [LARGE SCALE GENOMIC DNA]</scope>
</reference>